<dbReference type="Proteomes" id="UP000267606">
    <property type="component" value="Unassembled WGS sequence"/>
</dbReference>
<reference evidence="1 2" key="2">
    <citation type="submission" date="2018-11" db="EMBL/GenBank/DDBJ databases">
        <authorList>
            <consortium name="Pathogen Informatics"/>
        </authorList>
    </citation>
    <scope>NUCLEOTIDE SEQUENCE [LARGE SCALE GENOMIC DNA]</scope>
</reference>
<protein>
    <submittedName>
        <fullName evidence="3">Ral GTPase-activating protein subunit beta</fullName>
    </submittedName>
</protein>
<reference evidence="3" key="1">
    <citation type="submission" date="2016-06" db="UniProtKB">
        <authorList>
            <consortium name="WormBaseParasite"/>
        </authorList>
    </citation>
    <scope>IDENTIFICATION</scope>
</reference>
<proteinExistence type="predicted"/>
<dbReference type="STRING" id="387005.A0A183HDZ0"/>
<evidence type="ECO:0000313" key="2">
    <source>
        <dbReference type="Proteomes" id="UP000267606"/>
    </source>
</evidence>
<dbReference type="PANTHER" id="PTHR21344:SF1">
    <property type="entry name" value="RAL GTPASE-ACTIVATING PROTEIN SUBUNIT BETA"/>
    <property type="match status" value="1"/>
</dbReference>
<dbReference type="GO" id="GO:0005096">
    <property type="term" value="F:GTPase activator activity"/>
    <property type="evidence" value="ECO:0007669"/>
    <property type="project" value="InterPro"/>
</dbReference>
<sequence>MGLYADWPLIEFFPLSSAQSSLSIFSKKTGNSVAELLLHEIGENLNGRMCLKIDTEEQLSWVLQIVSYALTLSHSTNKEHEAICVAVRAYCTWLSELSKDTVQAHLPSPMKRDPGNYIWFVAS</sequence>
<dbReference type="AlphaFoldDB" id="A0A183HDZ0"/>
<dbReference type="InterPro" id="IPR039930">
    <property type="entry name" value="RALGAPB"/>
</dbReference>
<dbReference type="EMBL" id="UZAJ01005044">
    <property type="protein sequence ID" value="VDO44027.1"/>
    <property type="molecule type" value="Genomic_DNA"/>
</dbReference>
<keyword evidence="2" id="KW-1185">Reference proteome</keyword>
<organism evidence="3">
    <name type="scientific">Onchocerca flexuosa</name>
    <dbReference type="NCBI Taxonomy" id="387005"/>
    <lineage>
        <taxon>Eukaryota</taxon>
        <taxon>Metazoa</taxon>
        <taxon>Ecdysozoa</taxon>
        <taxon>Nematoda</taxon>
        <taxon>Chromadorea</taxon>
        <taxon>Rhabditida</taxon>
        <taxon>Spirurina</taxon>
        <taxon>Spiruromorpha</taxon>
        <taxon>Filarioidea</taxon>
        <taxon>Onchocercidae</taxon>
        <taxon>Onchocerca</taxon>
    </lineage>
</organism>
<dbReference type="PANTHER" id="PTHR21344">
    <property type="entry name" value="RAL GTPASE-ACTIVATING PROTEIN SUBUNIT BETA"/>
    <property type="match status" value="1"/>
</dbReference>
<accession>A0A183HDZ0</accession>
<evidence type="ECO:0000313" key="1">
    <source>
        <dbReference type="EMBL" id="VDO44027.1"/>
    </source>
</evidence>
<dbReference type="WBParaSite" id="OFLC_0000570101-mRNA-1">
    <property type="protein sequence ID" value="OFLC_0000570101-mRNA-1"/>
    <property type="gene ID" value="OFLC_0000570101"/>
</dbReference>
<gene>
    <name evidence="1" type="ORF">OFLC_LOCUS5701</name>
</gene>
<name>A0A183HDZ0_9BILA</name>
<evidence type="ECO:0000313" key="3">
    <source>
        <dbReference type="WBParaSite" id="OFLC_0000570101-mRNA-1"/>
    </source>
</evidence>